<organism evidence="1 2">
    <name type="scientific">Sphingobium ummariense RL-3</name>
    <dbReference type="NCBI Taxonomy" id="1346791"/>
    <lineage>
        <taxon>Bacteria</taxon>
        <taxon>Pseudomonadati</taxon>
        <taxon>Pseudomonadota</taxon>
        <taxon>Alphaproteobacteria</taxon>
        <taxon>Sphingomonadales</taxon>
        <taxon>Sphingomonadaceae</taxon>
        <taxon>Sphingobium</taxon>
    </lineage>
</organism>
<dbReference type="Proteomes" id="UP000015523">
    <property type="component" value="Unassembled WGS sequence"/>
</dbReference>
<reference evidence="1 2" key="1">
    <citation type="journal article" date="2013" name="Genome Announc.">
        <title>Draft Genome Sequence of Sphingobium ummariense Strain RL-3, a Hexachlorocyclohexane-Degrading Bacterium.</title>
        <authorList>
            <person name="Kohli P."/>
            <person name="Dua A."/>
            <person name="Sangwan N."/>
            <person name="Oldach P."/>
            <person name="Khurana J.P."/>
            <person name="Lal R."/>
        </authorList>
    </citation>
    <scope>NUCLEOTIDE SEQUENCE [LARGE SCALE GENOMIC DNA]</scope>
    <source>
        <strain evidence="1 2">RL-3</strain>
    </source>
</reference>
<dbReference type="STRING" id="1346791.M529_12595"/>
<gene>
    <name evidence="1" type="ORF">M529_12595</name>
</gene>
<dbReference type="AlphaFoldDB" id="T0ISI1"/>
<sequence>MPTKKHKETQEEQSARFRAEVERMVADGELSPTEADIMVDRLTRNIASPKLMPPSDAESNLP</sequence>
<keyword evidence="2" id="KW-1185">Reference proteome</keyword>
<comment type="caution">
    <text evidence="1">The sequence shown here is derived from an EMBL/GenBank/DDBJ whole genome shotgun (WGS) entry which is preliminary data.</text>
</comment>
<evidence type="ECO:0000313" key="1">
    <source>
        <dbReference type="EMBL" id="EQB31805.1"/>
    </source>
</evidence>
<accession>T0ISI1</accession>
<protein>
    <submittedName>
        <fullName evidence="1">Uncharacterized protein</fullName>
    </submittedName>
</protein>
<name>T0ISI1_9SPHN</name>
<proteinExistence type="predicted"/>
<dbReference type="EMBL" id="AUWY01000088">
    <property type="protein sequence ID" value="EQB31805.1"/>
    <property type="molecule type" value="Genomic_DNA"/>
</dbReference>
<evidence type="ECO:0000313" key="2">
    <source>
        <dbReference type="Proteomes" id="UP000015523"/>
    </source>
</evidence>